<dbReference type="Pfam" id="PF18962">
    <property type="entry name" value="Por_Secre_tail"/>
    <property type="match status" value="1"/>
</dbReference>
<proteinExistence type="predicted"/>
<keyword evidence="1 2" id="KW-0732">Signal</keyword>
<dbReference type="OrthoDB" id="607469at2"/>
<dbReference type="AlphaFoldDB" id="A0A6I4IFT8"/>
<sequence>MKQSYLFLILAFFLNCISLHAQNHVPFSTRLPQGNIEVKGDLVLIGNNILNRQSGVNSANVPYMGTGSNNGFNMQYIDIDNDAATFSSSSADLDIPSDCKRIVYAGLYWGAKYRSETDNQNNEEIYTDWNTVKFKIPNGEYIDIIADEDADPIGEEDDIIIGATELPITSVPYVCYKNVTSLLQGLSDANGTYTIANQRASRGAGFSGGWNLIIIYESPFATSKNITIFDGLSEIVASSPPLDIVINGFTTIPVGSVKVKLGIASLEGDRSFTDDRFRINGTSMSTPNRIANNFFNSTISNNGMPVNRVPNSSNTLGLDLDIFNVPNPSNSVIANNATSATFTLETDGDTYDPYLFALVVDIVEPKIVITQSIENTIGNDITNQPLRICQEVVYGIQFQNTGTDDAVNTTIKKVLPLNITFNPNTDLVLPTGVALTSYDAGTRTLVFTIDDNLVTQNSSVQEIRIHAKVVCSCLDLDTSCTNVFSSESYATYRGIVNTAVFSDEMNITNFGCTTTSYTIENDLLASSCDTNQVVYICNPNTVLSGTNGYTSYNWNSPTNSNFSVVSGTNNQSIEVQQAGIYEVLNEYSGVSCRSMTESFSVRTCFPSNQVTQNGYLLSAVENDETYQWIDCDTNLPIVGANTQDFVVTNTGNYAVIITNGIGNSVTSDCIPITVLNNESFQKSDFLIYPNPTLDSFKVESSFTIQKITISNLLGQEIKTFLANENSFSISELNSGTYLIKIFTEKGTYTSKINKK</sequence>
<gene>
    <name evidence="4" type="ORF">GOQ30_04785</name>
</gene>
<name>A0A6I4IFT8_9FLAO</name>
<evidence type="ECO:0000259" key="3">
    <source>
        <dbReference type="Pfam" id="PF18962"/>
    </source>
</evidence>
<dbReference type="RefSeq" id="WP_140996867.1">
    <property type="nucleotide sequence ID" value="NZ_VDCZ01000002.1"/>
</dbReference>
<dbReference type="EMBL" id="WQLW01000002">
    <property type="protein sequence ID" value="MVO08478.1"/>
    <property type="molecule type" value="Genomic_DNA"/>
</dbReference>
<dbReference type="InterPro" id="IPR026444">
    <property type="entry name" value="Secre_tail"/>
</dbReference>
<reference evidence="5" key="1">
    <citation type="submission" date="2019-05" db="EMBL/GenBank/DDBJ databases">
        <title>Flavobacterium profundi sp. nov., isolated from a deep-sea seamount.</title>
        <authorList>
            <person name="Zhang D.-C."/>
        </authorList>
    </citation>
    <scope>NUCLEOTIDE SEQUENCE [LARGE SCALE GENOMIC DNA]</scope>
    <source>
        <strain evidence="5">TP390</strain>
    </source>
</reference>
<keyword evidence="5" id="KW-1185">Reference proteome</keyword>
<protein>
    <submittedName>
        <fullName evidence="4">T9SS type A sorting domain-containing protein</fullName>
    </submittedName>
</protein>
<evidence type="ECO:0000313" key="4">
    <source>
        <dbReference type="EMBL" id="MVO08478.1"/>
    </source>
</evidence>
<feature type="domain" description="Secretion system C-terminal sorting" evidence="3">
    <location>
        <begin position="687"/>
        <end position="752"/>
    </location>
</feature>
<evidence type="ECO:0000256" key="2">
    <source>
        <dbReference type="SAM" id="SignalP"/>
    </source>
</evidence>
<dbReference type="NCBIfam" id="TIGR04183">
    <property type="entry name" value="Por_Secre_tail"/>
    <property type="match status" value="1"/>
</dbReference>
<feature type="signal peptide" evidence="2">
    <location>
        <begin position="1"/>
        <end position="21"/>
    </location>
</feature>
<dbReference type="Proteomes" id="UP000431264">
    <property type="component" value="Unassembled WGS sequence"/>
</dbReference>
<comment type="caution">
    <text evidence="4">The sequence shown here is derived from an EMBL/GenBank/DDBJ whole genome shotgun (WGS) entry which is preliminary data.</text>
</comment>
<feature type="chain" id="PRO_5026313419" evidence="2">
    <location>
        <begin position="22"/>
        <end position="755"/>
    </location>
</feature>
<organism evidence="4 5">
    <name type="scientific">Flavobacterium profundi</name>
    <dbReference type="NCBI Taxonomy" id="1774945"/>
    <lineage>
        <taxon>Bacteria</taxon>
        <taxon>Pseudomonadati</taxon>
        <taxon>Bacteroidota</taxon>
        <taxon>Flavobacteriia</taxon>
        <taxon>Flavobacteriales</taxon>
        <taxon>Flavobacteriaceae</taxon>
        <taxon>Flavobacterium</taxon>
    </lineage>
</organism>
<evidence type="ECO:0000313" key="5">
    <source>
        <dbReference type="Proteomes" id="UP000431264"/>
    </source>
</evidence>
<accession>A0A6I4IFT8</accession>
<evidence type="ECO:0000256" key="1">
    <source>
        <dbReference type="ARBA" id="ARBA00022729"/>
    </source>
</evidence>